<comment type="caution">
    <text evidence="2">The sequence shown here is derived from an EMBL/GenBank/DDBJ whole genome shotgun (WGS) entry which is preliminary data.</text>
</comment>
<gene>
    <name evidence="2" type="ORF">CD29_14020</name>
</gene>
<dbReference type="AlphaFoldDB" id="A0A0A3I2P3"/>
<protein>
    <submittedName>
        <fullName evidence="2">Uncharacterized protein</fullName>
    </submittedName>
</protein>
<name>A0A0A3I2P3_9BACL</name>
<keyword evidence="1" id="KW-0812">Transmembrane</keyword>
<feature type="transmembrane region" description="Helical" evidence="1">
    <location>
        <begin position="111"/>
        <end position="136"/>
    </location>
</feature>
<sequence length="139" mass="15614">MYNYGKTKKYEDCGCCKKMSYPNWKNDDQLDDIKDLLKKILHEKKEDKKDDRKDDKKDKCHDENCDVASITFNLTTQAVIFPAAGASIFGCTVTAGMLINELLQCLYNRGFRIVAFVASPAGTATAVVPTGVYTLVRCR</sequence>
<keyword evidence="1" id="KW-0472">Membrane</keyword>
<keyword evidence="1" id="KW-1133">Transmembrane helix</keyword>
<evidence type="ECO:0000313" key="2">
    <source>
        <dbReference type="EMBL" id="KGR77760.1"/>
    </source>
</evidence>
<evidence type="ECO:0000313" key="3">
    <source>
        <dbReference type="Proteomes" id="UP000030416"/>
    </source>
</evidence>
<dbReference type="Proteomes" id="UP000030416">
    <property type="component" value="Unassembled WGS sequence"/>
</dbReference>
<feature type="transmembrane region" description="Helical" evidence="1">
    <location>
        <begin position="79"/>
        <end position="99"/>
    </location>
</feature>
<dbReference type="RefSeq" id="WP_036187839.1">
    <property type="nucleotide sequence ID" value="NZ_AVDA01000016.1"/>
</dbReference>
<dbReference type="EMBL" id="JPVN01000016">
    <property type="protein sequence ID" value="KGR77760.1"/>
    <property type="molecule type" value="Genomic_DNA"/>
</dbReference>
<keyword evidence="3" id="KW-1185">Reference proteome</keyword>
<reference evidence="2 3" key="1">
    <citation type="submission" date="2014-02" db="EMBL/GenBank/DDBJ databases">
        <title>Draft genome sequence of Lysinibacillus manganicus DSM 26584T.</title>
        <authorList>
            <person name="Zhang F."/>
            <person name="Wang G."/>
            <person name="Zhang L."/>
        </authorList>
    </citation>
    <scope>NUCLEOTIDE SEQUENCE [LARGE SCALE GENOMIC DNA]</scope>
    <source>
        <strain evidence="2 3">DSM 26584</strain>
    </source>
</reference>
<proteinExistence type="predicted"/>
<organism evidence="2 3">
    <name type="scientific">Ureibacillus manganicus DSM 26584</name>
    <dbReference type="NCBI Taxonomy" id="1384049"/>
    <lineage>
        <taxon>Bacteria</taxon>
        <taxon>Bacillati</taxon>
        <taxon>Bacillota</taxon>
        <taxon>Bacilli</taxon>
        <taxon>Bacillales</taxon>
        <taxon>Caryophanaceae</taxon>
        <taxon>Ureibacillus</taxon>
    </lineage>
</organism>
<evidence type="ECO:0000256" key="1">
    <source>
        <dbReference type="SAM" id="Phobius"/>
    </source>
</evidence>
<accession>A0A0A3I2P3</accession>